<evidence type="ECO:0000256" key="8">
    <source>
        <dbReference type="SAM" id="Phobius"/>
    </source>
</evidence>
<feature type="transmembrane region" description="Helical" evidence="8">
    <location>
        <begin position="172"/>
        <end position="192"/>
    </location>
</feature>
<evidence type="ECO:0000256" key="1">
    <source>
        <dbReference type="ARBA" id="ARBA00004651"/>
    </source>
</evidence>
<feature type="transmembrane region" description="Helical" evidence="8">
    <location>
        <begin position="220"/>
        <end position="239"/>
    </location>
</feature>
<gene>
    <name evidence="9" type="ORF">BJEO58_00760</name>
</gene>
<evidence type="ECO:0000256" key="7">
    <source>
        <dbReference type="ARBA" id="ARBA00023136"/>
    </source>
</evidence>
<comment type="subcellular location">
    <subcellularLocation>
        <location evidence="1">Cell membrane</location>
        <topology evidence="1">Multi-pass membrane protein</topology>
    </subcellularLocation>
</comment>
<feature type="transmembrane region" description="Helical" evidence="8">
    <location>
        <begin position="85"/>
        <end position="102"/>
    </location>
</feature>
<dbReference type="InterPro" id="IPR000522">
    <property type="entry name" value="ABC_transptr_permease_BtuC"/>
</dbReference>
<keyword evidence="7 8" id="KW-0472">Membrane</keyword>
<dbReference type="AlphaFoldDB" id="A0A2H1L2P0"/>
<comment type="similarity">
    <text evidence="2">Belongs to the binding-protein-dependent transport system permease family. FecCD subfamily.</text>
</comment>
<dbReference type="CDD" id="cd06550">
    <property type="entry name" value="TM_ABC_iron-siderophores_like"/>
    <property type="match status" value="1"/>
</dbReference>
<evidence type="ECO:0000256" key="6">
    <source>
        <dbReference type="ARBA" id="ARBA00022989"/>
    </source>
</evidence>
<evidence type="ECO:0000256" key="4">
    <source>
        <dbReference type="ARBA" id="ARBA00022475"/>
    </source>
</evidence>
<dbReference type="Pfam" id="PF01032">
    <property type="entry name" value="FecCD"/>
    <property type="match status" value="1"/>
</dbReference>
<dbReference type="RefSeq" id="WP_101587901.1">
    <property type="nucleotide sequence ID" value="NZ_FXZM01000003.1"/>
</dbReference>
<reference evidence="10" key="1">
    <citation type="submission" date="2017-03" db="EMBL/GenBank/DDBJ databases">
        <authorList>
            <person name="Monnet C."/>
        </authorList>
    </citation>
    <scope>NUCLEOTIDE SEQUENCE [LARGE SCALE GENOMIC DNA]</scope>
    <source>
        <strain evidence="10">SJ5-8</strain>
    </source>
</reference>
<feature type="transmembrane region" description="Helical" evidence="8">
    <location>
        <begin position="260"/>
        <end position="289"/>
    </location>
</feature>
<evidence type="ECO:0000256" key="3">
    <source>
        <dbReference type="ARBA" id="ARBA00022448"/>
    </source>
</evidence>
<feature type="transmembrane region" description="Helical" evidence="8">
    <location>
        <begin position="139"/>
        <end position="160"/>
    </location>
</feature>
<keyword evidence="4" id="KW-1003">Cell membrane</keyword>
<evidence type="ECO:0000313" key="9">
    <source>
        <dbReference type="EMBL" id="SMY11177.1"/>
    </source>
</evidence>
<protein>
    <submittedName>
        <fullName evidence="9">Iron complex transport system permease protein</fullName>
    </submittedName>
</protein>
<feature type="transmembrane region" description="Helical" evidence="8">
    <location>
        <begin position="32"/>
        <end position="54"/>
    </location>
</feature>
<dbReference type="GO" id="GO:0022857">
    <property type="term" value="F:transmembrane transporter activity"/>
    <property type="evidence" value="ECO:0007669"/>
    <property type="project" value="InterPro"/>
</dbReference>
<dbReference type="Gene3D" id="1.10.3470.10">
    <property type="entry name" value="ABC transporter involved in vitamin B12 uptake, BtuC"/>
    <property type="match status" value="1"/>
</dbReference>
<organism evidence="9 10">
    <name type="scientific">Brevibacterium jeotgali</name>
    <dbReference type="NCBI Taxonomy" id="1262550"/>
    <lineage>
        <taxon>Bacteria</taxon>
        <taxon>Bacillati</taxon>
        <taxon>Actinomycetota</taxon>
        <taxon>Actinomycetes</taxon>
        <taxon>Micrococcales</taxon>
        <taxon>Brevibacteriaceae</taxon>
        <taxon>Brevibacterium</taxon>
    </lineage>
</organism>
<dbReference type="EMBL" id="FXZM01000003">
    <property type="protein sequence ID" value="SMY11177.1"/>
    <property type="molecule type" value="Genomic_DNA"/>
</dbReference>
<evidence type="ECO:0000256" key="5">
    <source>
        <dbReference type="ARBA" id="ARBA00022692"/>
    </source>
</evidence>
<dbReference type="PANTHER" id="PTHR30472:SF1">
    <property type="entry name" value="FE(3+) DICITRATE TRANSPORT SYSTEM PERMEASE PROTEIN FECC-RELATED"/>
    <property type="match status" value="1"/>
</dbReference>
<dbReference type="FunFam" id="1.10.3470.10:FF:000001">
    <property type="entry name" value="Vitamin B12 ABC transporter permease BtuC"/>
    <property type="match status" value="1"/>
</dbReference>
<proteinExistence type="inferred from homology"/>
<evidence type="ECO:0000313" key="10">
    <source>
        <dbReference type="Proteomes" id="UP000234462"/>
    </source>
</evidence>
<feature type="transmembrane region" description="Helical" evidence="8">
    <location>
        <begin position="114"/>
        <end position="133"/>
    </location>
</feature>
<keyword evidence="6 8" id="KW-1133">Transmembrane helix</keyword>
<dbReference type="SUPFAM" id="SSF81345">
    <property type="entry name" value="ABC transporter involved in vitamin B12 uptake, BtuC"/>
    <property type="match status" value="1"/>
</dbReference>
<dbReference type="PANTHER" id="PTHR30472">
    <property type="entry name" value="FERRIC ENTEROBACTIN TRANSPORT SYSTEM PERMEASE PROTEIN"/>
    <property type="match status" value="1"/>
</dbReference>
<keyword evidence="10" id="KW-1185">Reference proteome</keyword>
<dbReference type="OrthoDB" id="9782305at2"/>
<evidence type="ECO:0000256" key="2">
    <source>
        <dbReference type="ARBA" id="ARBA00007935"/>
    </source>
</evidence>
<accession>A0A2H1L2P0</accession>
<dbReference type="GO" id="GO:0033214">
    <property type="term" value="P:siderophore-iron import into cell"/>
    <property type="evidence" value="ECO:0007669"/>
    <property type="project" value="TreeGrafter"/>
</dbReference>
<dbReference type="InterPro" id="IPR037294">
    <property type="entry name" value="ABC_BtuC-like"/>
</dbReference>
<keyword evidence="3" id="KW-0813">Transport</keyword>
<feature type="transmembrane region" description="Helical" evidence="8">
    <location>
        <begin position="301"/>
        <end position="320"/>
    </location>
</feature>
<feature type="transmembrane region" description="Helical" evidence="8">
    <location>
        <begin position="332"/>
        <end position="351"/>
    </location>
</feature>
<dbReference type="Proteomes" id="UP000234462">
    <property type="component" value="Unassembled WGS sequence"/>
</dbReference>
<name>A0A2H1L2P0_9MICO</name>
<sequence length="356" mass="36170">MSSLTAPPIAPPAVAPAPPALTGRKRSWSVRAVALVALAAALMLVAVASVAFGARGVTWADIVAGVSGSQESLAEAAVSQRVPRTLLALVVGAALGVSGALMQGVSRNPLADPGIFGINNGAALFVVIGMTFFNMTNQYSFIWVALAGAAVTAVFVYLVGSLGRGGATPLKLALAGAATSIALSSLVSAVILPRVEVMDSFRFWQIGGVGGAAFDTIARVAPFLIAGFVLALVSARGLNSLALGDEMARGLGVHVERTRIVAGVGAVLLCGGATAVAGPIAFIGLVVPHVCRMLFGPDHRWLLPLSACAGAVLLTASDVIGRVIARPEELEVGIVTALVGAPFFILIVRRMKVRAL</sequence>
<keyword evidence="5 8" id="KW-0812">Transmembrane</keyword>
<dbReference type="GO" id="GO:0005886">
    <property type="term" value="C:plasma membrane"/>
    <property type="evidence" value="ECO:0007669"/>
    <property type="project" value="UniProtKB-SubCell"/>
</dbReference>